<dbReference type="GO" id="GO:0005875">
    <property type="term" value="C:microtubule associated complex"/>
    <property type="evidence" value="ECO:0007669"/>
    <property type="project" value="TreeGrafter"/>
</dbReference>
<accession>A0A6J2U572</accession>
<dbReference type="InterPro" id="IPR036961">
    <property type="entry name" value="Kinesin_motor_dom_sf"/>
</dbReference>
<dbReference type="InterPro" id="IPR056533">
    <property type="entry name" value="KIF21A/B_hel_1"/>
</dbReference>
<dbReference type="InterPro" id="IPR001752">
    <property type="entry name" value="Kinesin_motor_dom"/>
</dbReference>
<dbReference type="GO" id="GO:0042995">
    <property type="term" value="C:cell projection"/>
    <property type="evidence" value="ECO:0007669"/>
    <property type="project" value="UniProtKB-SubCell"/>
</dbReference>
<organism evidence="18 20">
    <name type="scientific">Drosophila lebanonensis</name>
    <name type="common">Fruit fly</name>
    <name type="synonym">Scaptodrosophila lebanonensis</name>
    <dbReference type="NCBI Taxonomy" id="7225"/>
    <lineage>
        <taxon>Eukaryota</taxon>
        <taxon>Metazoa</taxon>
        <taxon>Ecdysozoa</taxon>
        <taxon>Arthropoda</taxon>
        <taxon>Hexapoda</taxon>
        <taxon>Insecta</taxon>
        <taxon>Pterygota</taxon>
        <taxon>Neoptera</taxon>
        <taxon>Endopterygota</taxon>
        <taxon>Diptera</taxon>
        <taxon>Brachycera</taxon>
        <taxon>Muscomorpha</taxon>
        <taxon>Ephydroidea</taxon>
        <taxon>Drosophilidae</taxon>
        <taxon>Scaptodrosophila</taxon>
    </lineage>
</organism>
<keyword evidence="5" id="KW-0853">WD repeat</keyword>
<feature type="coiled-coil region" evidence="15">
    <location>
        <begin position="367"/>
        <end position="394"/>
    </location>
</feature>
<feature type="binding site" evidence="14">
    <location>
        <begin position="92"/>
        <end position="99"/>
    </location>
    <ligand>
        <name>ATP</name>
        <dbReference type="ChEBI" id="CHEBI:30616"/>
    </ligand>
</feature>
<dbReference type="Gene3D" id="3.40.850.10">
    <property type="entry name" value="Kinesin motor domain"/>
    <property type="match status" value="1"/>
</dbReference>
<dbReference type="PRINTS" id="PR00380">
    <property type="entry name" value="KINESINHEAVY"/>
</dbReference>
<evidence type="ECO:0000256" key="11">
    <source>
        <dbReference type="ARBA" id="ARBA00023175"/>
    </source>
</evidence>
<keyword evidence="7" id="KW-0677">Repeat</keyword>
<evidence type="ECO:0000256" key="1">
    <source>
        <dbReference type="ARBA" id="ARBA00004245"/>
    </source>
</evidence>
<dbReference type="OrthoDB" id="3176171at2759"/>
<dbReference type="AlphaFoldDB" id="A0A6J2U572"/>
<comment type="similarity">
    <text evidence="14">Belongs to the TRAFAC class myosin-kinesin ATPase superfamily. Kinesin family.</text>
</comment>
<dbReference type="GO" id="GO:0007018">
    <property type="term" value="P:microtubule-based movement"/>
    <property type="evidence" value="ECO:0007669"/>
    <property type="project" value="InterPro"/>
</dbReference>
<keyword evidence="9 14" id="KW-0067">ATP-binding</keyword>
<comment type="subcellular location">
    <subcellularLocation>
        <location evidence="2">Cell projection</location>
    </subcellularLocation>
    <subcellularLocation>
        <location evidence="1">Cytoplasm</location>
        <location evidence="1">Cytoskeleton</location>
    </subcellularLocation>
</comment>
<feature type="region of interest" description="Disordered" evidence="16">
    <location>
        <begin position="534"/>
        <end position="562"/>
    </location>
</feature>
<evidence type="ECO:0000256" key="3">
    <source>
        <dbReference type="ARBA" id="ARBA00022490"/>
    </source>
</evidence>
<dbReference type="FunFam" id="3.40.850.10:FF:000011">
    <property type="entry name" value="Kinesin family member 21A"/>
    <property type="match status" value="1"/>
</dbReference>
<evidence type="ECO:0000256" key="10">
    <source>
        <dbReference type="ARBA" id="ARBA00023054"/>
    </source>
</evidence>
<dbReference type="PANTHER" id="PTHR47969:SF15">
    <property type="entry name" value="CHROMOSOME-ASSOCIATED KINESIN KIF4A-RELATED"/>
    <property type="match status" value="1"/>
</dbReference>
<evidence type="ECO:0000256" key="14">
    <source>
        <dbReference type="PROSITE-ProRule" id="PRU00283"/>
    </source>
</evidence>
<protein>
    <submittedName>
        <fullName evidence="19 20">Kinesin-like protein KIF21A isoform X1</fullName>
    </submittedName>
</protein>
<dbReference type="Pfam" id="PF23203">
    <property type="entry name" value="KIF21A"/>
    <property type="match status" value="1"/>
</dbReference>
<dbReference type="SUPFAM" id="SSF52540">
    <property type="entry name" value="P-loop containing nucleoside triphosphate hydrolases"/>
    <property type="match status" value="1"/>
</dbReference>
<dbReference type="InterPro" id="IPR027417">
    <property type="entry name" value="P-loop_NTPase"/>
</dbReference>
<feature type="compositionally biased region" description="Acidic residues" evidence="16">
    <location>
        <begin position="542"/>
        <end position="562"/>
    </location>
</feature>
<dbReference type="Proteomes" id="UP000504634">
    <property type="component" value="Unplaced"/>
</dbReference>
<dbReference type="GO" id="GO:0003777">
    <property type="term" value="F:microtubule motor activity"/>
    <property type="evidence" value="ECO:0007669"/>
    <property type="project" value="InterPro"/>
</dbReference>
<dbReference type="InterPro" id="IPR056532">
    <property type="entry name" value="KIF21A/B_hel_2"/>
</dbReference>
<keyword evidence="6" id="KW-0493">Microtubule</keyword>
<keyword evidence="3" id="KW-0963">Cytoplasm</keyword>
<dbReference type="RefSeq" id="XP_030383513.1">
    <property type="nucleotide sequence ID" value="XM_030527653.1"/>
</dbReference>
<keyword evidence="4" id="KW-0597">Phosphoprotein</keyword>
<evidence type="ECO:0000256" key="5">
    <source>
        <dbReference type="ARBA" id="ARBA00022574"/>
    </source>
</evidence>
<dbReference type="PANTHER" id="PTHR47969">
    <property type="entry name" value="CHROMOSOME-ASSOCIATED KINESIN KIF4A-RELATED"/>
    <property type="match status" value="1"/>
</dbReference>
<evidence type="ECO:0000256" key="13">
    <source>
        <dbReference type="ARBA" id="ARBA00023273"/>
    </source>
</evidence>
<dbReference type="GO" id="GO:0007052">
    <property type="term" value="P:mitotic spindle organization"/>
    <property type="evidence" value="ECO:0007669"/>
    <property type="project" value="TreeGrafter"/>
</dbReference>
<evidence type="ECO:0000256" key="16">
    <source>
        <dbReference type="SAM" id="MobiDB-lite"/>
    </source>
</evidence>
<evidence type="ECO:0000259" key="17">
    <source>
        <dbReference type="PROSITE" id="PS50067"/>
    </source>
</evidence>
<evidence type="ECO:0000256" key="9">
    <source>
        <dbReference type="ARBA" id="ARBA00022840"/>
    </source>
</evidence>
<dbReference type="GO" id="GO:0051231">
    <property type="term" value="P:spindle elongation"/>
    <property type="evidence" value="ECO:0007669"/>
    <property type="project" value="TreeGrafter"/>
</dbReference>
<dbReference type="CDD" id="cd22248">
    <property type="entry name" value="Rcc_KIF21"/>
    <property type="match status" value="1"/>
</dbReference>
<proteinExistence type="inferred from homology"/>
<name>A0A6J2U572_DROLE</name>
<keyword evidence="18" id="KW-1185">Reference proteome</keyword>
<keyword evidence="8 14" id="KW-0547">Nucleotide-binding</keyword>
<keyword evidence="12" id="KW-0206">Cytoskeleton</keyword>
<keyword evidence="10 15" id="KW-0175">Coiled coil</keyword>
<dbReference type="GO" id="GO:0005524">
    <property type="term" value="F:ATP binding"/>
    <property type="evidence" value="ECO:0007669"/>
    <property type="project" value="UniProtKB-UniRule"/>
</dbReference>
<evidence type="ECO:0000256" key="8">
    <source>
        <dbReference type="ARBA" id="ARBA00022741"/>
    </source>
</evidence>
<dbReference type="CDD" id="cd01372">
    <property type="entry name" value="KISc_KIF4"/>
    <property type="match status" value="1"/>
</dbReference>
<dbReference type="GeneID" id="115631032"/>
<evidence type="ECO:0000256" key="6">
    <source>
        <dbReference type="ARBA" id="ARBA00022701"/>
    </source>
</evidence>
<evidence type="ECO:0000313" key="20">
    <source>
        <dbReference type="RefSeq" id="XP_030383514.1"/>
    </source>
</evidence>
<evidence type="ECO:0000256" key="15">
    <source>
        <dbReference type="SAM" id="Coils"/>
    </source>
</evidence>
<dbReference type="SMART" id="SM00129">
    <property type="entry name" value="KISc"/>
    <property type="match status" value="1"/>
</dbReference>
<keyword evidence="13" id="KW-0966">Cell projection</keyword>
<evidence type="ECO:0000256" key="12">
    <source>
        <dbReference type="ARBA" id="ARBA00023212"/>
    </source>
</evidence>
<dbReference type="Pfam" id="PF25764">
    <property type="entry name" value="KIF21A_4th"/>
    <property type="match status" value="1"/>
</dbReference>
<evidence type="ECO:0000256" key="7">
    <source>
        <dbReference type="ARBA" id="ARBA00022737"/>
    </source>
</evidence>
<sequence length="1106" mass="125529">MLADNEIDDSDCSVRVAVRIRPQNPRELIDMCRICTTVIPGEHQIILGSDKAFTFDYVYDTSSIQADIYNECVARLVEGALNGYNATVLAYGQTGSGKTYTMGTGFDHAFLDHQLGIIPRAVRHLFAGIENLVLSIEEIPTEQAKSEFSVAVQFIELYNEDIIDLLDPYSKGRSFRIQESSNGEIAVTGATIKAIYEPQDALKYLQQGALARTTASTKMNDQSSRSHAVFTILIRRQRLLASESNFAENDLETLTSKFHFVDLAGSERLKRTLATGERAREGISINCGLLALGNCISALGDKSKKSTHVPYRDSKLTRLLQDSLGGNSRTLMIACVSPSDRDFMETLNTLKYANRARNIKNKVQINQDQSSRTILQLRREIAALQLELLEYKQGKRLIDCEGNNYISDTFNENAMLLADNKRLHHRLKSMQETVQVLSENNAKLKLEKVSQEWSQGDNFDSVLTNIVGNYLSEIEKLQAKLIESEEMYQQLKKSNSNSNSPRVSKPLYEDPDKIINMAKLDLEKERGLLMARSLPGAHDENLNLEDPEPSESESDSEENEMEADLNDINSDIEIKTKLIEQLELSQQRIQIMRQQYEEKLNVLNCKISNTQKERDEVLSNMVSSASVQSKDNEKKVKAEYERKITDMQRELKRLQFAQKEHNRQQRKLKTQEIKLQNLRLELHELKSSKIKLMKKISEQVSRYKVEDNKKSKEIAQLRKEQRRQQTAVLSLQAKMNAKEQILRRKTEEVSALRKSQRGVRGQKISVLALNNKNRINTRTRSAHVRWDNLIRTISHAARNKQFIIQLEKELGRLITQREDLSADLGNIEKRRSSNKEWEDSNEEDNLKINISYVQENIEHVQQAIIAFEEGKESPQNDMQKIQSLLDNVTTLEEAKFLLQRLSDNAVYLTCTSAINEGQLQEYKTLLNEATQESNIQQQLLQYFLSQNSNVQICDLFDSLNLGNVCNMASLSRNGSETSLISNGTYDIPNGEVPESLTCSGVQTGESMSSSTAINLESGDKGLKIRRHTARQHDLLFGSEELKTTKDPIRNQSHEPMNRNIIPNIRVSSILGALKESMHSTETPTPAPIKMPDQTLSSYLDQGLEPT</sequence>
<dbReference type="GO" id="GO:0008017">
    <property type="term" value="F:microtubule binding"/>
    <property type="evidence" value="ECO:0007669"/>
    <property type="project" value="InterPro"/>
</dbReference>
<dbReference type="GO" id="GO:0005874">
    <property type="term" value="C:microtubule"/>
    <property type="evidence" value="ECO:0007669"/>
    <property type="project" value="UniProtKB-KW"/>
</dbReference>
<dbReference type="CTD" id="34422"/>
<evidence type="ECO:0000256" key="4">
    <source>
        <dbReference type="ARBA" id="ARBA00022553"/>
    </source>
</evidence>
<dbReference type="RefSeq" id="XP_030383514.1">
    <property type="nucleotide sequence ID" value="XM_030527654.1"/>
</dbReference>
<dbReference type="PROSITE" id="PS00411">
    <property type="entry name" value="KINESIN_MOTOR_1"/>
    <property type="match status" value="1"/>
</dbReference>
<dbReference type="InterPro" id="IPR019821">
    <property type="entry name" value="Kinesin_motor_CS"/>
</dbReference>
<dbReference type="Pfam" id="PF00225">
    <property type="entry name" value="Kinesin"/>
    <property type="match status" value="1"/>
</dbReference>
<dbReference type="PROSITE" id="PS50067">
    <property type="entry name" value="KINESIN_MOTOR_2"/>
    <property type="match status" value="1"/>
</dbReference>
<dbReference type="InterPro" id="IPR027640">
    <property type="entry name" value="Kinesin-like_fam"/>
</dbReference>
<keyword evidence="11 14" id="KW-0505">Motor protein</keyword>
<feature type="coiled-coil region" evidence="15">
    <location>
        <begin position="420"/>
        <end position="494"/>
    </location>
</feature>
<dbReference type="Pfam" id="PF23204">
    <property type="entry name" value="KIF21A_2nd"/>
    <property type="match status" value="1"/>
</dbReference>
<evidence type="ECO:0000313" key="18">
    <source>
        <dbReference type="Proteomes" id="UP000504634"/>
    </source>
</evidence>
<feature type="coiled-coil region" evidence="15">
    <location>
        <begin position="575"/>
        <end position="748"/>
    </location>
</feature>
<evidence type="ECO:0000256" key="2">
    <source>
        <dbReference type="ARBA" id="ARBA00004316"/>
    </source>
</evidence>
<evidence type="ECO:0000313" key="19">
    <source>
        <dbReference type="RefSeq" id="XP_030383513.1"/>
    </source>
</evidence>
<gene>
    <name evidence="19 20" type="primary">LOC115631032</name>
</gene>
<feature type="domain" description="Kinesin motor" evidence="17">
    <location>
        <begin position="13"/>
        <end position="359"/>
    </location>
</feature>
<reference evidence="19 20" key="1">
    <citation type="submission" date="2025-04" db="UniProtKB">
        <authorList>
            <consortium name="RefSeq"/>
        </authorList>
    </citation>
    <scope>IDENTIFICATION</scope>
    <source>
        <strain evidence="19 20">11010-0011.00</strain>
        <tissue evidence="19 20">Whole body</tissue>
    </source>
</reference>